<feature type="domain" description="Alpha-(1-&gt;3)-arabinofuranosyltransferase N-terminal GT-C" evidence="2">
    <location>
        <begin position="1"/>
        <end position="70"/>
    </location>
</feature>
<name>A0AA44S5J1_STREE</name>
<keyword evidence="1" id="KW-1133">Transmembrane helix</keyword>
<dbReference type="Proteomes" id="UP000214939">
    <property type="component" value="Unassembled WGS sequence"/>
</dbReference>
<keyword evidence="1" id="KW-0812">Transmembrane</keyword>
<organism evidence="3 4">
    <name type="scientific">Streptococcus pneumoniae</name>
    <dbReference type="NCBI Taxonomy" id="1313"/>
    <lineage>
        <taxon>Bacteria</taxon>
        <taxon>Bacillati</taxon>
        <taxon>Bacillota</taxon>
        <taxon>Bacilli</taxon>
        <taxon>Lactobacillales</taxon>
        <taxon>Streptococcaceae</taxon>
        <taxon>Streptococcus</taxon>
    </lineage>
</organism>
<protein>
    <recommendedName>
        <fullName evidence="2">Alpha-(1-&gt;3)-arabinofuranosyltransferase N-terminal GT-C domain-containing protein</fullName>
    </recommendedName>
</protein>
<accession>A0AA44S5J1</accession>
<keyword evidence="1" id="KW-0472">Membrane</keyword>
<reference evidence="3 4" key="1">
    <citation type="submission" date="2017-07" db="EMBL/GenBank/DDBJ databases">
        <title>Invasive disease caused simultaneously by more than one serotype of Streptococcus pneumoniae, South Africa.</title>
        <authorList>
            <person name="Ndlangisa K."/>
            <person name="Du Plessis M."/>
            <person name="Von Gottberg A."/>
        </authorList>
    </citation>
    <scope>NUCLEOTIDE SEQUENCE [LARGE SCALE GENOMIC DNA]</scope>
    <source>
        <strain evidence="3 4">8227-15B</strain>
    </source>
</reference>
<dbReference type="Pfam" id="PF11847">
    <property type="entry name" value="GT-C_AftD"/>
    <property type="match status" value="1"/>
</dbReference>
<dbReference type="InterPro" id="IPR021798">
    <property type="entry name" value="AftD_N"/>
</dbReference>
<dbReference type="AlphaFoldDB" id="A0AA44S5J1"/>
<evidence type="ECO:0000259" key="2">
    <source>
        <dbReference type="Pfam" id="PF11847"/>
    </source>
</evidence>
<evidence type="ECO:0000256" key="1">
    <source>
        <dbReference type="SAM" id="Phobius"/>
    </source>
</evidence>
<feature type="non-terminal residue" evidence="3">
    <location>
        <position position="71"/>
    </location>
</feature>
<gene>
    <name evidence="3" type="ORF">A5N45_14230</name>
</gene>
<sequence length="71" mass="7053">ESTGVTTQWSSLVEVLRGTDSWTPFVAPNATAGAPLVTGSAALLGTCLVAAAGLAGLTSPAMPARGRLVTR</sequence>
<dbReference type="EMBL" id="NNBW01000762">
    <property type="protein sequence ID" value="OYL15486.1"/>
    <property type="molecule type" value="Genomic_DNA"/>
</dbReference>
<feature type="transmembrane region" description="Helical" evidence="1">
    <location>
        <begin position="32"/>
        <end position="57"/>
    </location>
</feature>
<dbReference type="GO" id="GO:0016740">
    <property type="term" value="F:transferase activity"/>
    <property type="evidence" value="ECO:0007669"/>
    <property type="project" value="InterPro"/>
</dbReference>
<feature type="non-terminal residue" evidence="3">
    <location>
        <position position="1"/>
    </location>
</feature>
<evidence type="ECO:0000313" key="4">
    <source>
        <dbReference type="Proteomes" id="UP000214939"/>
    </source>
</evidence>
<evidence type="ECO:0000313" key="3">
    <source>
        <dbReference type="EMBL" id="OYL15486.1"/>
    </source>
</evidence>
<proteinExistence type="predicted"/>
<comment type="caution">
    <text evidence="3">The sequence shown here is derived from an EMBL/GenBank/DDBJ whole genome shotgun (WGS) entry which is preliminary data.</text>
</comment>